<dbReference type="AlphaFoldDB" id="A0A1X1XUD4"/>
<protein>
    <submittedName>
        <fullName evidence="1">Uncharacterized protein</fullName>
    </submittedName>
</protein>
<sequence length="90" mass="9874">MAHDVWPFGQKDIVAKPELVFIGDEDKGSKLVTQTASATVKVRVNAPFRVVHNGSAHTGGDVLQVPLDDTTKLWIKARWVEELPVAQKGK</sequence>
<keyword evidence="2" id="KW-1185">Reference proteome</keyword>
<dbReference type="OrthoDB" id="9976814at2"/>
<evidence type="ECO:0000313" key="1">
    <source>
        <dbReference type="EMBL" id="ORW02472.1"/>
    </source>
</evidence>
<comment type="caution">
    <text evidence="1">The sequence shown here is derived from an EMBL/GenBank/DDBJ whole genome shotgun (WGS) entry which is preliminary data.</text>
</comment>
<gene>
    <name evidence="1" type="ORF">AWC14_06980</name>
</gene>
<reference evidence="1 2" key="1">
    <citation type="submission" date="2016-01" db="EMBL/GenBank/DDBJ databases">
        <title>The new phylogeny of the genus Mycobacterium.</title>
        <authorList>
            <person name="Tarcisio F."/>
            <person name="Conor M."/>
            <person name="Antonella G."/>
            <person name="Elisabetta G."/>
            <person name="Giulia F.S."/>
            <person name="Sara T."/>
            <person name="Anna F."/>
            <person name="Clotilde B."/>
            <person name="Roberto B."/>
            <person name="Veronica D.S."/>
            <person name="Fabio R."/>
            <person name="Monica P."/>
            <person name="Olivier J."/>
            <person name="Enrico T."/>
            <person name="Nicola S."/>
        </authorList>
    </citation>
    <scope>NUCLEOTIDE SEQUENCE [LARGE SCALE GENOMIC DNA]</scope>
    <source>
        <strain evidence="1 2">DSM 45166</strain>
    </source>
</reference>
<organism evidence="1 2">
    <name type="scientific">Mycobacterium kyorinense</name>
    <dbReference type="NCBI Taxonomy" id="487514"/>
    <lineage>
        <taxon>Bacteria</taxon>
        <taxon>Bacillati</taxon>
        <taxon>Actinomycetota</taxon>
        <taxon>Actinomycetes</taxon>
        <taxon>Mycobacteriales</taxon>
        <taxon>Mycobacteriaceae</taxon>
        <taxon>Mycobacterium</taxon>
    </lineage>
</organism>
<accession>A0A1X1XUD4</accession>
<evidence type="ECO:0000313" key="2">
    <source>
        <dbReference type="Proteomes" id="UP000193487"/>
    </source>
</evidence>
<dbReference type="EMBL" id="LQPE01000133">
    <property type="protein sequence ID" value="ORW02472.1"/>
    <property type="molecule type" value="Genomic_DNA"/>
</dbReference>
<dbReference type="RefSeq" id="WP_045380128.1">
    <property type="nucleotide sequence ID" value="NZ_BBKA01000066.1"/>
</dbReference>
<dbReference type="Proteomes" id="UP000193487">
    <property type="component" value="Unassembled WGS sequence"/>
</dbReference>
<proteinExistence type="predicted"/>
<name>A0A1X1XUD4_9MYCO</name>